<keyword evidence="4 8" id="KW-1133">Transmembrane helix</keyword>
<dbReference type="InterPro" id="IPR050549">
    <property type="entry name" value="MFS_Trehalose_Transporter"/>
</dbReference>
<keyword evidence="11" id="KW-1185">Reference proteome</keyword>
<dbReference type="InterPro" id="IPR005828">
    <property type="entry name" value="MFS_sugar_transport-like"/>
</dbReference>
<dbReference type="OrthoDB" id="4142200at2759"/>
<feature type="transmembrane region" description="Helical" evidence="8">
    <location>
        <begin position="73"/>
        <end position="92"/>
    </location>
</feature>
<reference evidence="10" key="1">
    <citation type="submission" date="2022-01" db="EMBL/GenBank/DDBJ databases">
        <authorList>
            <person name="King R."/>
        </authorList>
    </citation>
    <scope>NUCLEOTIDE SEQUENCE</scope>
</reference>
<feature type="transmembrane region" description="Helical" evidence="8">
    <location>
        <begin position="338"/>
        <end position="363"/>
    </location>
</feature>
<proteinExistence type="inferred from homology"/>
<dbReference type="PANTHER" id="PTHR48021">
    <property type="match status" value="1"/>
</dbReference>
<dbReference type="InterPro" id="IPR003663">
    <property type="entry name" value="Sugar/inositol_transpt"/>
</dbReference>
<dbReference type="Pfam" id="PF00083">
    <property type="entry name" value="Sugar_tr"/>
    <property type="match status" value="1"/>
</dbReference>
<evidence type="ECO:0000256" key="5">
    <source>
        <dbReference type="ARBA" id="ARBA00023136"/>
    </source>
</evidence>
<feature type="transmembrane region" description="Helical" evidence="8">
    <location>
        <begin position="156"/>
        <end position="179"/>
    </location>
</feature>
<feature type="transmembrane region" description="Helical" evidence="8">
    <location>
        <begin position="402"/>
        <end position="427"/>
    </location>
</feature>
<accession>A0A9P0GE71</accession>
<evidence type="ECO:0000256" key="1">
    <source>
        <dbReference type="ARBA" id="ARBA00004651"/>
    </source>
</evidence>
<keyword evidence="2" id="KW-1003">Cell membrane</keyword>
<evidence type="ECO:0000259" key="9">
    <source>
        <dbReference type="PROSITE" id="PS50850"/>
    </source>
</evidence>
<dbReference type="PROSITE" id="PS00217">
    <property type="entry name" value="SUGAR_TRANSPORT_2"/>
    <property type="match status" value="1"/>
</dbReference>
<feature type="transmembrane region" description="Helical" evidence="8">
    <location>
        <begin position="304"/>
        <end position="326"/>
    </location>
</feature>
<evidence type="ECO:0000313" key="10">
    <source>
        <dbReference type="EMBL" id="CAH1112505.1"/>
    </source>
</evidence>
<keyword evidence="6" id="KW-0325">Glycoprotein</keyword>
<dbReference type="SUPFAM" id="SSF103473">
    <property type="entry name" value="MFS general substrate transporter"/>
    <property type="match status" value="1"/>
</dbReference>
<evidence type="ECO:0000256" key="4">
    <source>
        <dbReference type="ARBA" id="ARBA00022989"/>
    </source>
</evidence>
<dbReference type="PROSITE" id="PS00216">
    <property type="entry name" value="SUGAR_TRANSPORT_1"/>
    <property type="match status" value="1"/>
</dbReference>
<dbReference type="InterPro" id="IPR005829">
    <property type="entry name" value="Sugar_transporter_CS"/>
</dbReference>
<feature type="transmembrane region" description="Helical" evidence="8">
    <location>
        <begin position="98"/>
        <end position="119"/>
    </location>
</feature>
<dbReference type="PROSITE" id="PS50850">
    <property type="entry name" value="MFS"/>
    <property type="match status" value="1"/>
</dbReference>
<dbReference type="GO" id="GO:0051119">
    <property type="term" value="F:sugar transmembrane transporter activity"/>
    <property type="evidence" value="ECO:0007669"/>
    <property type="project" value="InterPro"/>
</dbReference>
<dbReference type="CDD" id="cd17358">
    <property type="entry name" value="MFS_GLUT6_8_Class3_like"/>
    <property type="match status" value="1"/>
</dbReference>
<dbReference type="AlphaFoldDB" id="A0A9P0GE71"/>
<dbReference type="GO" id="GO:0005886">
    <property type="term" value="C:plasma membrane"/>
    <property type="evidence" value="ECO:0007669"/>
    <property type="project" value="UniProtKB-SubCell"/>
</dbReference>
<organism evidence="10 11">
    <name type="scientific">Psylliodes chrysocephalus</name>
    <dbReference type="NCBI Taxonomy" id="3402493"/>
    <lineage>
        <taxon>Eukaryota</taxon>
        <taxon>Metazoa</taxon>
        <taxon>Ecdysozoa</taxon>
        <taxon>Arthropoda</taxon>
        <taxon>Hexapoda</taxon>
        <taxon>Insecta</taxon>
        <taxon>Pterygota</taxon>
        <taxon>Neoptera</taxon>
        <taxon>Endopterygota</taxon>
        <taxon>Coleoptera</taxon>
        <taxon>Polyphaga</taxon>
        <taxon>Cucujiformia</taxon>
        <taxon>Chrysomeloidea</taxon>
        <taxon>Chrysomelidae</taxon>
        <taxon>Galerucinae</taxon>
        <taxon>Alticini</taxon>
        <taxon>Psylliodes</taxon>
    </lineage>
</organism>
<dbReference type="FunFam" id="1.20.1250.20:FF:000055">
    <property type="entry name" value="Facilitated trehalose transporter Tret1-2 homolog"/>
    <property type="match status" value="1"/>
</dbReference>
<evidence type="ECO:0000256" key="8">
    <source>
        <dbReference type="SAM" id="Phobius"/>
    </source>
</evidence>
<evidence type="ECO:0000256" key="7">
    <source>
        <dbReference type="ARBA" id="ARBA00024348"/>
    </source>
</evidence>
<evidence type="ECO:0000256" key="3">
    <source>
        <dbReference type="ARBA" id="ARBA00022692"/>
    </source>
</evidence>
<keyword evidence="5 8" id="KW-0472">Membrane</keyword>
<protein>
    <recommendedName>
        <fullName evidence="9">Major facilitator superfamily (MFS) profile domain-containing protein</fullName>
    </recommendedName>
</protein>
<dbReference type="EMBL" id="OV651818">
    <property type="protein sequence ID" value="CAH1112505.1"/>
    <property type="molecule type" value="Genomic_DNA"/>
</dbReference>
<keyword evidence="3 8" id="KW-0812">Transmembrane</keyword>
<dbReference type="Proteomes" id="UP001153636">
    <property type="component" value="Chromosome 6"/>
</dbReference>
<comment type="subcellular location">
    <subcellularLocation>
        <location evidence="1">Cell membrane</location>
        <topology evidence="1">Multi-pass membrane protein</topology>
    </subcellularLocation>
</comment>
<dbReference type="InterPro" id="IPR036259">
    <property type="entry name" value="MFS_trans_sf"/>
</dbReference>
<evidence type="ECO:0000313" key="11">
    <source>
        <dbReference type="Proteomes" id="UP001153636"/>
    </source>
</evidence>
<dbReference type="Gene3D" id="1.20.1250.20">
    <property type="entry name" value="MFS general substrate transporter like domains"/>
    <property type="match status" value="1"/>
</dbReference>
<evidence type="ECO:0000256" key="6">
    <source>
        <dbReference type="ARBA" id="ARBA00023180"/>
    </source>
</evidence>
<feature type="transmembrane region" description="Helical" evidence="8">
    <location>
        <begin position="46"/>
        <end position="66"/>
    </location>
</feature>
<evidence type="ECO:0000256" key="2">
    <source>
        <dbReference type="ARBA" id="ARBA00022475"/>
    </source>
</evidence>
<dbReference type="PANTHER" id="PTHR48021:SF47">
    <property type="entry name" value="GH17672P"/>
    <property type="match status" value="1"/>
</dbReference>
<sequence length="443" mass="48205">MSYSVINMCVGNIVSFSVGTAITWASPEIDKLKNSTLAITEEEASWVTSLFHLGAAFGPFLFGYLADKIGRKLTLVSLGFPFAIIYLLMAFVKNLYLFYIGRFIQGLATGGVFTVMPMYVGEIADSSNRGLLAGLLNIFLCVGMLFSYCVGPYVSILAFNLILAVFPIAFIPIFFILAVETPYYCLSKNEPLKARQILQKVRGPTANIDEEIQSIEQALKSEGQAGIADLFQIKGNRRAFIISVGLMAFQQLSGISVVLSYAQPIFKQAGTSLAPEVCSMLVGLVQLISSFLSSALSDRLGRKILLIVSSIGMVLSEGPLGVYSYLKDETSIDVSGVSFLPILLLMIYILTYNVGSGSLPWTIMGELYPSNVKSIGSSLTSGSCWLMAFIVVKYFSSISESIGLGACFMIFSICCLASIPFIQFLVIETKAKTLEQIQEELNK</sequence>
<dbReference type="InterPro" id="IPR044775">
    <property type="entry name" value="MFS_ERD6/Tret1-like"/>
</dbReference>
<feature type="transmembrane region" description="Helical" evidence="8">
    <location>
        <begin position="131"/>
        <end position="150"/>
    </location>
</feature>
<feature type="transmembrane region" description="Helical" evidence="8">
    <location>
        <begin position="375"/>
        <end position="396"/>
    </location>
</feature>
<feature type="domain" description="Major facilitator superfamily (MFS) profile" evidence="9">
    <location>
        <begin position="1"/>
        <end position="430"/>
    </location>
</feature>
<feature type="transmembrane region" description="Helical" evidence="8">
    <location>
        <begin position="273"/>
        <end position="292"/>
    </location>
</feature>
<feature type="transmembrane region" description="Helical" evidence="8">
    <location>
        <begin position="239"/>
        <end position="261"/>
    </location>
</feature>
<feature type="transmembrane region" description="Helical" evidence="8">
    <location>
        <begin position="5"/>
        <end position="26"/>
    </location>
</feature>
<gene>
    <name evidence="10" type="ORF">PSYICH_LOCUS12109</name>
</gene>
<dbReference type="InterPro" id="IPR020846">
    <property type="entry name" value="MFS_dom"/>
</dbReference>
<name>A0A9P0GE71_9CUCU</name>
<dbReference type="PRINTS" id="PR00171">
    <property type="entry name" value="SUGRTRNSPORT"/>
</dbReference>
<comment type="similarity">
    <text evidence="7">Belongs to the major facilitator superfamily. Sugar transporter (TC 2.A.1.1) family. Trehalose transporter subfamily.</text>
</comment>